<evidence type="ECO:0000256" key="5">
    <source>
        <dbReference type="ARBA" id="ARBA00023136"/>
    </source>
</evidence>
<evidence type="ECO:0000256" key="6">
    <source>
        <dbReference type="SAM" id="Phobius"/>
    </source>
</evidence>
<name>M2XXJ5_GALSU</name>
<evidence type="ECO:0000256" key="2">
    <source>
        <dbReference type="ARBA" id="ARBA00006528"/>
    </source>
</evidence>
<keyword evidence="3 6" id="KW-0812">Transmembrane</keyword>
<dbReference type="Gramene" id="EME28333">
    <property type="protein sequence ID" value="EME28333"/>
    <property type="gene ID" value="Gasu_41770"/>
</dbReference>
<keyword evidence="8" id="KW-1185">Reference proteome</keyword>
<dbReference type="PANTHER" id="PTHR10361:SF28">
    <property type="entry name" value="P3 PROTEIN-RELATED"/>
    <property type="match status" value="1"/>
</dbReference>
<evidence type="ECO:0000256" key="3">
    <source>
        <dbReference type="ARBA" id="ARBA00022692"/>
    </source>
</evidence>
<dbReference type="EMBL" id="KB454521">
    <property type="protein sequence ID" value="EME28333.1"/>
    <property type="molecule type" value="Genomic_DNA"/>
</dbReference>
<evidence type="ECO:0000256" key="1">
    <source>
        <dbReference type="ARBA" id="ARBA00004141"/>
    </source>
</evidence>
<gene>
    <name evidence="7" type="ORF">Gasu_41770</name>
</gene>
<dbReference type="OrthoDB" id="203097at2759"/>
<comment type="subcellular location">
    <subcellularLocation>
        <location evidence="1">Membrane</location>
        <topology evidence="1">Multi-pass membrane protein</topology>
    </subcellularLocation>
</comment>
<sequence length="397" mass="44002">MASSKTDPRIECFVFPCVAQQHDHWFRTQGISHRYFIRICRFPRHLSFAYPIRCCSQRAETPKKLVPFKSNVDNNNNNTGDGIVRSLDIFSNLFPLWILLGSCVAFIRPAYFIWFKGPHIIWTLALVMLAMGLTLDLQQLVQVTRNPYPILLGALAQYTIMPVLGYLVSRLFALPRYFAVGVCLVACCPGGTASNLVCYLAEANVALSVLMTTVTTLISVIVTPWLMLLVAGTLVPIQVKALFMSTLQVVLIPLLLGLSLRVMFPGIVRRLQQWLPSLSVIGVVLICGSIVAENAPIIRQTGFHLMLALSVLHLGGFGLGYWVSKWLVGGHRREDISIYRTISIEVGMQNSGLGAALAKAHFSNPLTAVPCAISATMHSIYGSLIAGYWRWNNRRGK</sequence>
<evidence type="ECO:0000256" key="4">
    <source>
        <dbReference type="ARBA" id="ARBA00022989"/>
    </source>
</evidence>
<evidence type="ECO:0000313" key="8">
    <source>
        <dbReference type="Proteomes" id="UP000030680"/>
    </source>
</evidence>
<feature type="transmembrane region" description="Helical" evidence="6">
    <location>
        <begin position="303"/>
        <end position="323"/>
    </location>
</feature>
<dbReference type="InterPro" id="IPR002657">
    <property type="entry name" value="BilAc:Na_symport/Acr3"/>
</dbReference>
<keyword evidence="5 6" id="KW-0472">Membrane</keyword>
<dbReference type="GO" id="GO:0016020">
    <property type="term" value="C:membrane"/>
    <property type="evidence" value="ECO:0007669"/>
    <property type="project" value="UniProtKB-SubCell"/>
</dbReference>
<accession>M2XXJ5</accession>
<dbReference type="KEGG" id="gsl:Gasu_41770"/>
<dbReference type="Gene3D" id="1.20.1530.20">
    <property type="match status" value="1"/>
</dbReference>
<feature type="transmembrane region" description="Helical" evidence="6">
    <location>
        <begin position="120"/>
        <end position="137"/>
    </location>
</feature>
<dbReference type="Pfam" id="PF01758">
    <property type="entry name" value="SBF"/>
    <property type="match status" value="1"/>
</dbReference>
<dbReference type="STRING" id="130081.M2XXJ5"/>
<feature type="transmembrane region" description="Helical" evidence="6">
    <location>
        <begin position="241"/>
        <end position="262"/>
    </location>
</feature>
<keyword evidence="4 6" id="KW-1133">Transmembrane helix</keyword>
<feature type="transmembrane region" description="Helical" evidence="6">
    <location>
        <begin position="149"/>
        <end position="168"/>
    </location>
</feature>
<dbReference type="eggNOG" id="KOG2718">
    <property type="taxonomic scope" value="Eukaryota"/>
</dbReference>
<dbReference type="PANTHER" id="PTHR10361">
    <property type="entry name" value="SODIUM-BILE ACID COTRANSPORTER"/>
    <property type="match status" value="1"/>
</dbReference>
<organism evidence="7 8">
    <name type="scientific">Galdieria sulphuraria</name>
    <name type="common">Red alga</name>
    <dbReference type="NCBI Taxonomy" id="130081"/>
    <lineage>
        <taxon>Eukaryota</taxon>
        <taxon>Rhodophyta</taxon>
        <taxon>Bangiophyceae</taxon>
        <taxon>Galdieriales</taxon>
        <taxon>Galdieriaceae</taxon>
        <taxon>Galdieria</taxon>
    </lineage>
</organism>
<feature type="transmembrane region" description="Helical" evidence="6">
    <location>
        <begin position="209"/>
        <end position="235"/>
    </location>
</feature>
<comment type="similarity">
    <text evidence="2">Belongs to the bile acid:sodium symporter (BASS) (TC 2.A.28) family.</text>
</comment>
<proteinExistence type="inferred from homology"/>
<dbReference type="OMA" id="CYEKIKP"/>
<dbReference type="Proteomes" id="UP000030680">
    <property type="component" value="Unassembled WGS sequence"/>
</dbReference>
<dbReference type="InterPro" id="IPR004710">
    <property type="entry name" value="Bilac:Na_transpt"/>
</dbReference>
<dbReference type="InterPro" id="IPR038770">
    <property type="entry name" value="Na+/solute_symporter_sf"/>
</dbReference>
<reference evidence="8" key="1">
    <citation type="journal article" date="2013" name="Science">
        <title>Gene transfer from bacteria and archaea facilitated evolution of an extremophilic eukaryote.</title>
        <authorList>
            <person name="Schonknecht G."/>
            <person name="Chen W.H."/>
            <person name="Ternes C.M."/>
            <person name="Barbier G.G."/>
            <person name="Shrestha R.P."/>
            <person name="Stanke M."/>
            <person name="Brautigam A."/>
            <person name="Baker B.J."/>
            <person name="Banfield J.F."/>
            <person name="Garavito R.M."/>
            <person name="Carr K."/>
            <person name="Wilkerson C."/>
            <person name="Rensing S.A."/>
            <person name="Gagneul D."/>
            <person name="Dickenson N.E."/>
            <person name="Oesterhelt C."/>
            <person name="Lercher M.J."/>
            <person name="Weber A.P."/>
        </authorList>
    </citation>
    <scope>NUCLEOTIDE SEQUENCE [LARGE SCALE GENOMIC DNA]</scope>
    <source>
        <strain evidence="8">074W</strain>
    </source>
</reference>
<dbReference type="GeneID" id="17087179"/>
<feature type="transmembrane region" description="Helical" evidence="6">
    <location>
        <begin position="93"/>
        <end position="114"/>
    </location>
</feature>
<evidence type="ECO:0000313" key="7">
    <source>
        <dbReference type="EMBL" id="EME28333.1"/>
    </source>
</evidence>
<dbReference type="RefSeq" id="XP_005704853.1">
    <property type="nucleotide sequence ID" value="XM_005704796.1"/>
</dbReference>
<feature type="transmembrane region" description="Helical" evidence="6">
    <location>
        <begin position="174"/>
        <end position="197"/>
    </location>
</feature>
<feature type="transmembrane region" description="Helical" evidence="6">
    <location>
        <begin position="274"/>
        <end position="291"/>
    </location>
</feature>
<protein>
    <submittedName>
        <fullName evidence="7">Bile acid:Na+ symporter, BASS family</fullName>
    </submittedName>
</protein>
<dbReference type="AlphaFoldDB" id="M2XXJ5"/>